<dbReference type="AlphaFoldDB" id="A0A1E8PKV8"/>
<dbReference type="Proteomes" id="UP000092634">
    <property type="component" value="Unassembled WGS sequence"/>
</dbReference>
<sequence length="95" mass="10171">MLAAGIAERLSDVSPGRRRPHNTAGFTPAALRRLARAAQGIVRRINILADKALLAAFADDAQQVSARHVRLAIADSAFTARHGTQASCWRAPCAR</sequence>
<proteinExistence type="predicted"/>
<dbReference type="EMBL" id="MAQB02000010">
    <property type="protein sequence ID" value="OFJ46866.1"/>
    <property type="molecule type" value="Genomic_DNA"/>
</dbReference>
<evidence type="ECO:0000313" key="2">
    <source>
        <dbReference type="EMBL" id="OFJ46866.1"/>
    </source>
</evidence>
<comment type="caution">
    <text evidence="2">The sequence shown here is derived from an EMBL/GenBank/DDBJ whole genome shotgun (WGS) entry which is preliminary data.</text>
</comment>
<accession>A0A1E8PKV8</accession>
<gene>
    <name evidence="2" type="ORF">BA896_019920</name>
</gene>
<protein>
    <submittedName>
        <fullName evidence="2">Uncharacterized protein</fullName>
    </submittedName>
</protein>
<evidence type="ECO:0000313" key="3">
    <source>
        <dbReference type="Proteomes" id="UP000092634"/>
    </source>
</evidence>
<reference evidence="2 3" key="1">
    <citation type="submission" date="2016-10" db="EMBL/GenBank/DDBJ databases">
        <title>Updated version of Genome Assembly of Janthinobacterium lividum ERGS5:01.</title>
        <authorList>
            <person name="Kumar R."/>
            <person name="Acharya V."/>
            <person name="Singh D."/>
        </authorList>
    </citation>
    <scope>NUCLEOTIDE SEQUENCE [LARGE SCALE GENOMIC DNA]</scope>
    <source>
        <strain evidence="2 3">ERGS5:01</strain>
    </source>
</reference>
<feature type="region of interest" description="Disordered" evidence="1">
    <location>
        <begin position="1"/>
        <end position="25"/>
    </location>
</feature>
<organism evidence="2 3">
    <name type="scientific">Janthinobacterium lividum</name>
    <dbReference type="NCBI Taxonomy" id="29581"/>
    <lineage>
        <taxon>Bacteria</taxon>
        <taxon>Pseudomonadati</taxon>
        <taxon>Pseudomonadota</taxon>
        <taxon>Betaproteobacteria</taxon>
        <taxon>Burkholderiales</taxon>
        <taxon>Oxalobacteraceae</taxon>
        <taxon>Janthinobacterium</taxon>
    </lineage>
</organism>
<name>A0A1E8PKV8_9BURK</name>
<evidence type="ECO:0000256" key="1">
    <source>
        <dbReference type="SAM" id="MobiDB-lite"/>
    </source>
</evidence>